<dbReference type="SUPFAM" id="SSF52087">
    <property type="entry name" value="CRAL/TRIO domain"/>
    <property type="match status" value="1"/>
</dbReference>
<dbReference type="WBParaSite" id="EVEC_0000977601-mRNA-1">
    <property type="protein sequence ID" value="EVEC_0000977601-mRNA-1"/>
    <property type="gene ID" value="EVEC_0000977601"/>
</dbReference>
<keyword evidence="3" id="KW-1185">Reference proteome</keyword>
<reference evidence="2 3" key="2">
    <citation type="submission" date="2018-10" db="EMBL/GenBank/DDBJ databases">
        <authorList>
            <consortium name="Pathogen Informatics"/>
        </authorList>
    </citation>
    <scope>NUCLEOTIDE SEQUENCE [LARGE SCALE GENOMIC DNA]</scope>
</reference>
<evidence type="ECO:0000313" key="2">
    <source>
        <dbReference type="EMBL" id="VDD94422.1"/>
    </source>
</evidence>
<evidence type="ECO:0000259" key="1">
    <source>
        <dbReference type="PROSITE" id="PS50191"/>
    </source>
</evidence>
<dbReference type="Gene3D" id="2.60.120.680">
    <property type="entry name" value="GOLD domain"/>
    <property type="match status" value="1"/>
</dbReference>
<dbReference type="OrthoDB" id="1434354at2759"/>
<dbReference type="CDD" id="cd00170">
    <property type="entry name" value="SEC14"/>
    <property type="match status" value="1"/>
</dbReference>
<dbReference type="InterPro" id="IPR053302">
    <property type="entry name" value="CRAL-TRIO_domain"/>
</dbReference>
<dbReference type="InterPro" id="IPR001251">
    <property type="entry name" value="CRAL-TRIO_dom"/>
</dbReference>
<dbReference type="SMART" id="SM00516">
    <property type="entry name" value="SEC14"/>
    <property type="match status" value="1"/>
</dbReference>
<name>A0A0N4VG80_ENTVE</name>
<dbReference type="PANTHER" id="PTHR47159:SF2">
    <property type="entry name" value="CRAL-TRIO DOMAIN-CONTAINING PROTEIN"/>
    <property type="match status" value="1"/>
</dbReference>
<evidence type="ECO:0000313" key="3">
    <source>
        <dbReference type="Proteomes" id="UP000274131"/>
    </source>
</evidence>
<dbReference type="PANTHER" id="PTHR47159">
    <property type="entry name" value="PROTEIN CBG07705-RELATED"/>
    <property type="match status" value="1"/>
</dbReference>
<dbReference type="Gene3D" id="3.40.525.10">
    <property type="entry name" value="CRAL-TRIO lipid binding domain"/>
    <property type="match status" value="1"/>
</dbReference>
<sequence>MTATDYILTNDQRTSIEEVLRIVGPKDAANKYCTPFNVLRWINNFDDIEEAAKRLQYHLNVRQIKRLDTIHENNDELNKTFSKHFPLHVVGRNRFDDNKVVVYEPTGNIDVYNLLEKVQFTPFMKSRFQKLEAVLRTVNKYEEETKQLSSAILIINLEGLVLQSNLVNIVKGPYRIMWGTLFDEYPQLFSRIVVINAPSFMNIIWAAVSQFLDAELTEKITILTEETHSEIFEYIDPSYLPTSCGGELDDESLSEKIPSFETFPPPSGDPNVLLKELIIPAGGSLVQVYHFDENTELEFYLNHQEEFSYIILYSEENIDYNKWGEEELQEVYAGCELPGLATTDYWKWKTPYTGYYYICYGNEKAWFYSVLVNHLINICDAYESTSALPIAEF</sequence>
<dbReference type="EMBL" id="UXUI01009861">
    <property type="protein sequence ID" value="VDD94422.1"/>
    <property type="molecule type" value="Genomic_DNA"/>
</dbReference>
<dbReference type="Pfam" id="PF00650">
    <property type="entry name" value="CRAL_TRIO"/>
    <property type="match status" value="1"/>
</dbReference>
<dbReference type="Proteomes" id="UP000274131">
    <property type="component" value="Unassembled WGS sequence"/>
</dbReference>
<reference evidence="4" key="1">
    <citation type="submission" date="2017-02" db="UniProtKB">
        <authorList>
            <consortium name="WormBaseParasite"/>
        </authorList>
    </citation>
    <scope>IDENTIFICATION</scope>
</reference>
<dbReference type="PROSITE" id="PS50191">
    <property type="entry name" value="CRAL_TRIO"/>
    <property type="match status" value="1"/>
</dbReference>
<feature type="domain" description="CRAL-TRIO" evidence="1">
    <location>
        <begin position="77"/>
        <end position="252"/>
    </location>
</feature>
<protein>
    <submittedName>
        <fullName evidence="4">CRAL-TRIO domain-containing protein</fullName>
    </submittedName>
</protein>
<evidence type="ECO:0000313" key="4">
    <source>
        <dbReference type="WBParaSite" id="EVEC_0000977601-mRNA-1"/>
    </source>
</evidence>
<dbReference type="STRING" id="51028.A0A0N4VG80"/>
<dbReference type="InterPro" id="IPR058960">
    <property type="entry name" value="Ctg-1-like_C"/>
</dbReference>
<accession>A0A0N4VG80</accession>
<gene>
    <name evidence="2" type="ORF">EVEC_LOCUS9173</name>
</gene>
<dbReference type="Pfam" id="PF25883">
    <property type="entry name" value="F28H7_8_C"/>
    <property type="match status" value="1"/>
</dbReference>
<proteinExistence type="predicted"/>
<dbReference type="InterPro" id="IPR036865">
    <property type="entry name" value="CRAL-TRIO_dom_sf"/>
</dbReference>
<organism evidence="4">
    <name type="scientific">Enterobius vermicularis</name>
    <name type="common">Human pinworm</name>
    <dbReference type="NCBI Taxonomy" id="51028"/>
    <lineage>
        <taxon>Eukaryota</taxon>
        <taxon>Metazoa</taxon>
        <taxon>Ecdysozoa</taxon>
        <taxon>Nematoda</taxon>
        <taxon>Chromadorea</taxon>
        <taxon>Rhabditida</taxon>
        <taxon>Spirurina</taxon>
        <taxon>Oxyuridomorpha</taxon>
        <taxon>Oxyuroidea</taxon>
        <taxon>Oxyuridae</taxon>
        <taxon>Enterobius</taxon>
    </lineage>
</organism>
<dbReference type="AlphaFoldDB" id="A0A0N4VG80"/>